<evidence type="ECO:0000256" key="11">
    <source>
        <dbReference type="SAM" id="MobiDB-lite"/>
    </source>
</evidence>
<evidence type="ECO:0000256" key="7">
    <source>
        <dbReference type="ARBA" id="ARBA00023146"/>
    </source>
</evidence>
<evidence type="ECO:0000256" key="4">
    <source>
        <dbReference type="ARBA" id="ARBA00022741"/>
    </source>
</evidence>
<evidence type="ECO:0000259" key="13">
    <source>
        <dbReference type="Pfam" id="PF08264"/>
    </source>
</evidence>
<proteinExistence type="inferred from homology"/>
<dbReference type="AlphaFoldDB" id="A0A2M7BSI1"/>
<dbReference type="Gene3D" id="3.40.50.620">
    <property type="entry name" value="HUPs"/>
    <property type="match status" value="2"/>
</dbReference>
<dbReference type="EMBL" id="PEVA01000114">
    <property type="protein sequence ID" value="PIV08459.1"/>
    <property type="molecule type" value="Genomic_DNA"/>
</dbReference>
<evidence type="ECO:0000313" key="15">
    <source>
        <dbReference type="Proteomes" id="UP000230119"/>
    </source>
</evidence>
<dbReference type="GO" id="GO:0005524">
    <property type="term" value="F:ATP binding"/>
    <property type="evidence" value="ECO:0007669"/>
    <property type="project" value="UniProtKB-KW"/>
</dbReference>
<name>A0A2M7BSI1_9BACT</name>
<dbReference type="GO" id="GO:0004832">
    <property type="term" value="F:valine-tRNA ligase activity"/>
    <property type="evidence" value="ECO:0007669"/>
    <property type="project" value="UniProtKB-UniRule"/>
</dbReference>
<feature type="domain" description="Aminoacyl-tRNA synthetase class Ia" evidence="12">
    <location>
        <begin position="28"/>
        <end position="577"/>
    </location>
</feature>
<dbReference type="Proteomes" id="UP000230119">
    <property type="component" value="Unassembled WGS sequence"/>
</dbReference>
<evidence type="ECO:0000256" key="10">
    <source>
        <dbReference type="RuleBase" id="RU363035"/>
    </source>
</evidence>
<sequence length="763" mass="87448">MLHVISYMYNVHYMESKYVPALFEQKLSAFWEKKGFFKGVVEKGKKPFCIVLPPPNANADLHLGHAMYVYEDIMIRYRKMQGDNTLWLYGTDHAGIETQFVFEKQLRKEGKSRFDFERSVLFQMIFDFVSKNKDIMKGQMQKLGFGLDYGNPKFPMDADIVKIVHSTFKKLFDNGLTYRAKKLVNYCISCGTSFSDLEVDYMERETMLWTIRYPLVEGNGSITIATTRPETLLGDTAIAVNPKDKRYKKLIGSYAIVPLIGRQIPIIDDEAVDMKFGTGAVKITPAHDHNDWEMGQRHSLFHIQVIGTDGKMTKDAGEYAGLTISKAREAVLLSLKEKGLLIEEKKHIHRVGRCYRCKRIIEPLPKEQWFISIKPLAQKAIEAVKKGEVEIYPKRFKKELIRILDNFIDWNISRQIVWGIRIPAYECQKLKAESQKSESWFVSVEKPEKCLICGTCAFHQDEDTFDTWFSSGQWPFVTLMTSGEEMYKHFYPTSVMETGHDILRAWVARMLMLGLHITGKVPFKTIFLHGLVRDKKGQKMSKSKGNVVNPLEVIKTFGADVLRASLVFETKEGSDVVLTDEKMIGMRNFGNKLWNIGRFIFMNKQQIQALNSNSNPHSSSRPSDSEGRDLASETSEKHAALDFSPPKADRNDIGKTLSKLEKEFEGVKKKYHANMDTYKFGQVLGDLHAFVWHQFADIYIEELKEELKKGNKEVAQLLEVVFLESISLLHPFIPFETEALWQVFKGEGKSILENDDATAIIGS</sequence>
<dbReference type="InterPro" id="IPR013155">
    <property type="entry name" value="M/V/L/I-tRNA-synth_anticd-bd"/>
</dbReference>
<dbReference type="GO" id="GO:0005829">
    <property type="term" value="C:cytosol"/>
    <property type="evidence" value="ECO:0007669"/>
    <property type="project" value="TreeGrafter"/>
</dbReference>
<comment type="similarity">
    <text evidence="10">Belongs to the class-I aminoacyl-tRNA synthetase family.</text>
</comment>
<evidence type="ECO:0000256" key="3">
    <source>
        <dbReference type="ARBA" id="ARBA00022598"/>
    </source>
</evidence>
<dbReference type="InterPro" id="IPR009008">
    <property type="entry name" value="Val/Leu/Ile-tRNA-synth_edit"/>
</dbReference>
<dbReference type="NCBIfam" id="TIGR00422">
    <property type="entry name" value="valS"/>
    <property type="match status" value="1"/>
</dbReference>
<evidence type="ECO:0000256" key="1">
    <source>
        <dbReference type="ARBA" id="ARBA00013169"/>
    </source>
</evidence>
<keyword evidence="2" id="KW-0963">Cytoplasm</keyword>
<gene>
    <name evidence="14" type="ORF">COS52_02605</name>
</gene>
<reference evidence="15" key="1">
    <citation type="submission" date="2017-09" db="EMBL/GenBank/DDBJ databases">
        <title>Depth-based differentiation of microbial function through sediment-hosted aquifers and enrichment of novel symbionts in the deep terrestrial subsurface.</title>
        <authorList>
            <person name="Probst A.J."/>
            <person name="Ladd B."/>
            <person name="Jarett J.K."/>
            <person name="Geller-Mcgrath D.E."/>
            <person name="Sieber C.M.K."/>
            <person name="Emerson J.B."/>
            <person name="Anantharaman K."/>
            <person name="Thomas B.C."/>
            <person name="Malmstrom R."/>
            <person name="Stieglmeier M."/>
            <person name="Klingl A."/>
            <person name="Woyke T."/>
            <person name="Ryan C.M."/>
            <person name="Banfield J.F."/>
        </authorList>
    </citation>
    <scope>NUCLEOTIDE SEQUENCE [LARGE SCALE GENOMIC DNA]</scope>
</reference>
<dbReference type="Pfam" id="PF00133">
    <property type="entry name" value="tRNA-synt_1"/>
    <property type="match status" value="1"/>
</dbReference>
<keyword evidence="4 10" id="KW-0547">Nucleotide-binding</keyword>
<dbReference type="PROSITE" id="PS00178">
    <property type="entry name" value="AA_TRNA_LIGASE_I"/>
    <property type="match status" value="1"/>
</dbReference>
<accession>A0A2M7BSI1</accession>
<organism evidence="14 15">
    <name type="scientific">Candidatus Roizmanbacteria bacterium CG03_land_8_20_14_0_80_39_12</name>
    <dbReference type="NCBI Taxonomy" id="1974847"/>
    <lineage>
        <taxon>Bacteria</taxon>
        <taxon>Candidatus Roizmaniibacteriota</taxon>
    </lineage>
</organism>
<dbReference type="PANTHER" id="PTHR11946:SF93">
    <property type="entry name" value="VALINE--TRNA LIGASE, CHLOROPLASTIC_MITOCHONDRIAL 2"/>
    <property type="match status" value="1"/>
</dbReference>
<comment type="catalytic activity">
    <reaction evidence="8">
        <text>tRNA(Val) + L-valine + ATP = L-valyl-tRNA(Val) + AMP + diphosphate</text>
        <dbReference type="Rhea" id="RHEA:10704"/>
        <dbReference type="Rhea" id="RHEA-COMP:9672"/>
        <dbReference type="Rhea" id="RHEA-COMP:9708"/>
        <dbReference type="ChEBI" id="CHEBI:30616"/>
        <dbReference type="ChEBI" id="CHEBI:33019"/>
        <dbReference type="ChEBI" id="CHEBI:57762"/>
        <dbReference type="ChEBI" id="CHEBI:78442"/>
        <dbReference type="ChEBI" id="CHEBI:78537"/>
        <dbReference type="ChEBI" id="CHEBI:456215"/>
        <dbReference type="EC" id="6.1.1.9"/>
    </reaction>
</comment>
<dbReference type="SUPFAM" id="SSF52374">
    <property type="entry name" value="Nucleotidylyl transferase"/>
    <property type="match status" value="1"/>
</dbReference>
<dbReference type="Gene3D" id="3.90.740.10">
    <property type="entry name" value="Valyl/Leucyl/Isoleucyl-tRNA synthetase, editing domain"/>
    <property type="match status" value="1"/>
</dbReference>
<dbReference type="SUPFAM" id="SSF47323">
    <property type="entry name" value="Anticodon-binding domain of a subclass of class I aminoacyl-tRNA synthetases"/>
    <property type="match status" value="1"/>
</dbReference>
<dbReference type="InterPro" id="IPR009080">
    <property type="entry name" value="tRNAsynth_Ia_anticodon-bd"/>
</dbReference>
<feature type="domain" description="Methionyl/Valyl/Leucyl/Isoleucyl-tRNA synthetase anticodon-binding" evidence="13">
    <location>
        <begin position="661"/>
        <end position="753"/>
    </location>
</feature>
<evidence type="ECO:0000313" key="14">
    <source>
        <dbReference type="EMBL" id="PIV08459.1"/>
    </source>
</evidence>
<dbReference type="PANTHER" id="PTHR11946">
    <property type="entry name" value="VALYL-TRNA SYNTHETASES"/>
    <property type="match status" value="1"/>
</dbReference>
<dbReference type="CDD" id="cd07962">
    <property type="entry name" value="Anticodon_Ia_Val"/>
    <property type="match status" value="1"/>
</dbReference>
<dbReference type="InterPro" id="IPR033705">
    <property type="entry name" value="Anticodon_Ia_Val"/>
</dbReference>
<keyword evidence="7 10" id="KW-0030">Aminoacyl-tRNA synthetase</keyword>
<dbReference type="InterPro" id="IPR002303">
    <property type="entry name" value="Valyl-tRNA_ligase"/>
</dbReference>
<keyword evidence="5 10" id="KW-0067">ATP-binding</keyword>
<evidence type="ECO:0000256" key="9">
    <source>
        <dbReference type="NCBIfam" id="TIGR00422"/>
    </source>
</evidence>
<dbReference type="SUPFAM" id="SSF50677">
    <property type="entry name" value="ValRS/IleRS/LeuRS editing domain"/>
    <property type="match status" value="1"/>
</dbReference>
<evidence type="ECO:0000256" key="6">
    <source>
        <dbReference type="ARBA" id="ARBA00022917"/>
    </source>
</evidence>
<keyword evidence="6 10" id="KW-0648">Protein biosynthesis</keyword>
<keyword evidence="3 10" id="KW-0436">Ligase</keyword>
<comment type="caution">
    <text evidence="14">The sequence shown here is derived from an EMBL/GenBank/DDBJ whole genome shotgun (WGS) entry which is preliminary data.</text>
</comment>
<dbReference type="InterPro" id="IPR002300">
    <property type="entry name" value="aa-tRNA-synth_Ia"/>
</dbReference>
<dbReference type="InterPro" id="IPR001412">
    <property type="entry name" value="aa-tRNA-synth_I_CS"/>
</dbReference>
<dbReference type="GO" id="GO:0002161">
    <property type="term" value="F:aminoacyl-tRNA deacylase activity"/>
    <property type="evidence" value="ECO:0007669"/>
    <property type="project" value="InterPro"/>
</dbReference>
<evidence type="ECO:0000259" key="12">
    <source>
        <dbReference type="Pfam" id="PF00133"/>
    </source>
</evidence>
<evidence type="ECO:0000256" key="8">
    <source>
        <dbReference type="ARBA" id="ARBA00047552"/>
    </source>
</evidence>
<dbReference type="GO" id="GO:0006438">
    <property type="term" value="P:valyl-tRNA aminoacylation"/>
    <property type="evidence" value="ECO:0007669"/>
    <property type="project" value="UniProtKB-UniRule"/>
</dbReference>
<feature type="compositionally biased region" description="Low complexity" evidence="11">
    <location>
        <begin position="611"/>
        <end position="622"/>
    </location>
</feature>
<dbReference type="NCBIfam" id="NF004349">
    <property type="entry name" value="PRK05729.1"/>
    <property type="match status" value="1"/>
</dbReference>
<feature type="region of interest" description="Disordered" evidence="11">
    <location>
        <begin position="610"/>
        <end position="652"/>
    </location>
</feature>
<protein>
    <recommendedName>
        <fullName evidence="1 9">Valine--tRNA ligase</fullName>
        <ecNumber evidence="1 9">6.1.1.9</ecNumber>
    </recommendedName>
</protein>
<evidence type="ECO:0000256" key="5">
    <source>
        <dbReference type="ARBA" id="ARBA00022840"/>
    </source>
</evidence>
<dbReference type="PRINTS" id="PR00986">
    <property type="entry name" value="TRNASYNTHVAL"/>
</dbReference>
<dbReference type="EC" id="6.1.1.9" evidence="1 9"/>
<dbReference type="Pfam" id="PF08264">
    <property type="entry name" value="Anticodon_1"/>
    <property type="match status" value="1"/>
</dbReference>
<feature type="compositionally biased region" description="Basic and acidic residues" evidence="11">
    <location>
        <begin position="623"/>
        <end position="640"/>
    </location>
</feature>
<dbReference type="InterPro" id="IPR014729">
    <property type="entry name" value="Rossmann-like_a/b/a_fold"/>
</dbReference>
<evidence type="ECO:0000256" key="2">
    <source>
        <dbReference type="ARBA" id="ARBA00022490"/>
    </source>
</evidence>
<dbReference type="Gene3D" id="1.10.730.10">
    <property type="entry name" value="Isoleucyl-tRNA Synthetase, Domain 1"/>
    <property type="match status" value="1"/>
</dbReference>